<evidence type="ECO:0000313" key="2">
    <source>
        <dbReference type="EMBL" id="JAH19712.1"/>
    </source>
</evidence>
<feature type="region of interest" description="Disordered" evidence="1">
    <location>
        <begin position="50"/>
        <end position="70"/>
    </location>
</feature>
<proteinExistence type="predicted"/>
<protein>
    <submittedName>
        <fullName evidence="2">Uncharacterized protein</fullName>
    </submittedName>
</protein>
<name>A0A0E9QTD8_ANGAN</name>
<evidence type="ECO:0000256" key="1">
    <source>
        <dbReference type="SAM" id="MobiDB-lite"/>
    </source>
</evidence>
<accession>A0A0E9QTD8</accession>
<dbReference type="EMBL" id="GBXM01088865">
    <property type="protein sequence ID" value="JAH19712.1"/>
    <property type="molecule type" value="Transcribed_RNA"/>
</dbReference>
<organism evidence="2">
    <name type="scientific">Anguilla anguilla</name>
    <name type="common">European freshwater eel</name>
    <name type="synonym">Muraena anguilla</name>
    <dbReference type="NCBI Taxonomy" id="7936"/>
    <lineage>
        <taxon>Eukaryota</taxon>
        <taxon>Metazoa</taxon>
        <taxon>Chordata</taxon>
        <taxon>Craniata</taxon>
        <taxon>Vertebrata</taxon>
        <taxon>Euteleostomi</taxon>
        <taxon>Actinopterygii</taxon>
        <taxon>Neopterygii</taxon>
        <taxon>Teleostei</taxon>
        <taxon>Anguilliformes</taxon>
        <taxon>Anguillidae</taxon>
        <taxon>Anguilla</taxon>
    </lineage>
</organism>
<feature type="compositionally biased region" description="Basic and acidic residues" evidence="1">
    <location>
        <begin position="52"/>
        <end position="70"/>
    </location>
</feature>
<reference evidence="2" key="1">
    <citation type="submission" date="2014-11" db="EMBL/GenBank/DDBJ databases">
        <authorList>
            <person name="Amaro Gonzalez C."/>
        </authorList>
    </citation>
    <scope>NUCLEOTIDE SEQUENCE</scope>
</reference>
<sequence>MLLLAPSQNAVGHRLFFPSEITRPHVIPPLTPVRETARVTFPTYSLKPQCTVERESERSHPEEKWNLKNS</sequence>
<reference evidence="2" key="2">
    <citation type="journal article" date="2015" name="Fish Shellfish Immunol.">
        <title>Early steps in the European eel (Anguilla anguilla)-Vibrio vulnificus interaction in the gills: Role of the RtxA13 toxin.</title>
        <authorList>
            <person name="Callol A."/>
            <person name="Pajuelo D."/>
            <person name="Ebbesson L."/>
            <person name="Teles M."/>
            <person name="MacKenzie S."/>
            <person name="Amaro C."/>
        </authorList>
    </citation>
    <scope>NUCLEOTIDE SEQUENCE</scope>
</reference>
<dbReference type="AlphaFoldDB" id="A0A0E9QTD8"/>